<feature type="transmembrane region" description="Helical" evidence="6">
    <location>
        <begin position="107"/>
        <end position="126"/>
    </location>
</feature>
<accession>A0A4R4DTT1</accession>
<dbReference type="EMBL" id="SKFH01000044">
    <property type="protein sequence ID" value="TCZ66411.1"/>
    <property type="molecule type" value="Genomic_DNA"/>
</dbReference>
<feature type="transmembrane region" description="Helical" evidence="6">
    <location>
        <begin position="69"/>
        <end position="91"/>
    </location>
</feature>
<feature type="transmembrane region" description="Helical" evidence="6">
    <location>
        <begin position="138"/>
        <end position="163"/>
    </location>
</feature>
<feature type="transmembrane region" description="Helical" evidence="6">
    <location>
        <begin position="183"/>
        <end position="206"/>
    </location>
</feature>
<evidence type="ECO:0000256" key="5">
    <source>
        <dbReference type="ARBA" id="ARBA00023136"/>
    </source>
</evidence>
<keyword evidence="8" id="KW-1185">Reference proteome</keyword>
<feature type="transmembrane region" description="Helical" evidence="6">
    <location>
        <begin position="260"/>
        <end position="279"/>
    </location>
</feature>
<dbReference type="AlphaFoldDB" id="A0A4R4DTT1"/>
<comment type="caution">
    <text evidence="7">The sequence shown here is derived from an EMBL/GenBank/DDBJ whole genome shotgun (WGS) entry which is preliminary data.</text>
</comment>
<evidence type="ECO:0000313" key="8">
    <source>
        <dbReference type="Proteomes" id="UP000295164"/>
    </source>
</evidence>
<feature type="transmembrane region" description="Helical" evidence="6">
    <location>
        <begin position="454"/>
        <end position="473"/>
    </location>
</feature>
<dbReference type="OrthoDB" id="9814608at2"/>
<evidence type="ECO:0000256" key="1">
    <source>
        <dbReference type="ARBA" id="ARBA00004651"/>
    </source>
</evidence>
<dbReference type="PANTHER" id="PTHR30250:SF11">
    <property type="entry name" value="O-ANTIGEN TRANSPORTER-RELATED"/>
    <property type="match status" value="1"/>
</dbReference>
<keyword evidence="3 6" id="KW-0812">Transmembrane</keyword>
<evidence type="ECO:0000256" key="4">
    <source>
        <dbReference type="ARBA" id="ARBA00022989"/>
    </source>
</evidence>
<feature type="transmembrane region" description="Helical" evidence="6">
    <location>
        <begin position="428"/>
        <end position="448"/>
    </location>
</feature>
<feature type="transmembrane region" description="Helical" evidence="6">
    <location>
        <begin position="392"/>
        <end position="412"/>
    </location>
</feature>
<proteinExistence type="predicted"/>
<gene>
    <name evidence="7" type="ORF">E0486_16860</name>
</gene>
<keyword evidence="4 6" id="KW-1133">Transmembrane helix</keyword>
<keyword evidence="2" id="KW-1003">Cell membrane</keyword>
<evidence type="ECO:0000256" key="3">
    <source>
        <dbReference type="ARBA" id="ARBA00022692"/>
    </source>
</evidence>
<dbReference type="InterPro" id="IPR050833">
    <property type="entry name" value="Poly_Biosynth_Transport"/>
</dbReference>
<feature type="transmembrane region" description="Helical" evidence="6">
    <location>
        <begin position="334"/>
        <end position="356"/>
    </location>
</feature>
<evidence type="ECO:0000256" key="6">
    <source>
        <dbReference type="SAM" id="Phobius"/>
    </source>
</evidence>
<feature type="transmembrane region" description="Helical" evidence="6">
    <location>
        <begin position="218"/>
        <end position="238"/>
    </location>
</feature>
<comment type="subcellular location">
    <subcellularLocation>
        <location evidence="1">Cell membrane</location>
        <topology evidence="1">Multi-pass membrane protein</topology>
    </subcellularLocation>
</comment>
<sequence length="497" mass="56772">MWYGVSSIAARFLNYLLTPYLTRTLTKTASYGIVGTFYSALSFFNIIFTYGLETAYFRFAKGKEEHERVYSTASISLLCSTLLFSALLVWFRQPMATLLRFPDHPEFMIYGAAIIGLDAISTLAFARLRYEGRPRKYALVRLLGIVVNIVATVFFISICPKLAAKDPNSFIGVYYDPNYQVGYLIIANLLQSAVSFLLLLRSIFGFRWRFDGKLWREIILYSAPLILAGFAGMVNETFDRIMLGWWSSAPTLEAKQGEVGIYNACYKLSILITLFIQAFRMSAEPFFFKQAQGQDPKRIYARVMKFFVLIICFMFLVVALFLDVWKYFIGQKYWAGLGVVPVLLLANMFLGVYYNLSIWYKLSNKTAAGAWITLIGAALTLVVNYLFIPRFGYYACAWATFLCYGSMMVVSYRWGQQHYRVPYPTKKLLAYFVITVALYGLQSAFNWIGLPAWANWIFGAALLALFSVFIATVERKELAKLPFVGRFFAREPARNPL</sequence>
<reference evidence="7 8" key="1">
    <citation type="submission" date="2019-03" db="EMBL/GenBank/DDBJ databases">
        <authorList>
            <person name="Kim M.K.M."/>
        </authorList>
    </citation>
    <scope>NUCLEOTIDE SEQUENCE [LARGE SCALE GENOMIC DNA]</scope>
    <source>
        <strain evidence="7 8">17J68-15</strain>
    </source>
</reference>
<evidence type="ECO:0000313" key="7">
    <source>
        <dbReference type="EMBL" id="TCZ66411.1"/>
    </source>
</evidence>
<dbReference type="InterPro" id="IPR002797">
    <property type="entry name" value="Polysacc_synth"/>
</dbReference>
<keyword evidence="5 6" id="KW-0472">Membrane</keyword>
<dbReference type="Pfam" id="PF01943">
    <property type="entry name" value="Polysacc_synt"/>
    <property type="match status" value="1"/>
</dbReference>
<name>A0A4R4DTT1_9BACT</name>
<evidence type="ECO:0000256" key="2">
    <source>
        <dbReference type="ARBA" id="ARBA00022475"/>
    </source>
</evidence>
<dbReference type="GO" id="GO:0005886">
    <property type="term" value="C:plasma membrane"/>
    <property type="evidence" value="ECO:0007669"/>
    <property type="project" value="UniProtKB-SubCell"/>
</dbReference>
<protein>
    <submittedName>
        <fullName evidence="7">Polysaccharide biosynthesis protein</fullName>
    </submittedName>
</protein>
<feature type="transmembrane region" description="Helical" evidence="6">
    <location>
        <begin position="29"/>
        <end position="48"/>
    </location>
</feature>
<feature type="transmembrane region" description="Helical" evidence="6">
    <location>
        <begin position="368"/>
        <end position="386"/>
    </location>
</feature>
<feature type="transmembrane region" description="Helical" evidence="6">
    <location>
        <begin position="299"/>
        <end position="322"/>
    </location>
</feature>
<dbReference type="Proteomes" id="UP000295164">
    <property type="component" value="Unassembled WGS sequence"/>
</dbReference>
<organism evidence="7 8">
    <name type="scientific">Flaviaesturariibacter aridisoli</name>
    <dbReference type="NCBI Taxonomy" id="2545761"/>
    <lineage>
        <taxon>Bacteria</taxon>
        <taxon>Pseudomonadati</taxon>
        <taxon>Bacteroidota</taxon>
        <taxon>Chitinophagia</taxon>
        <taxon>Chitinophagales</taxon>
        <taxon>Chitinophagaceae</taxon>
        <taxon>Flaviaestuariibacter</taxon>
    </lineage>
</organism>
<dbReference type="PANTHER" id="PTHR30250">
    <property type="entry name" value="PST FAMILY PREDICTED COLANIC ACID TRANSPORTER"/>
    <property type="match status" value="1"/>
</dbReference>